<dbReference type="AlphaFoldDB" id="A0A067TE63"/>
<sequence length="80" mass="9144">MHARFLVNRKRAEEFLCIIFNPKLRVCFYGPCGAMFRVFVVDGMALHVQIIALNFIMKGLLVSIVDGYNLPTRIDNKAVQ</sequence>
<keyword evidence="2" id="KW-1185">Reference proteome</keyword>
<evidence type="ECO:0000313" key="1">
    <source>
        <dbReference type="EMBL" id="KDR77278.1"/>
    </source>
</evidence>
<dbReference type="Proteomes" id="UP000027222">
    <property type="component" value="Unassembled WGS sequence"/>
</dbReference>
<accession>A0A067TE63</accession>
<organism evidence="1 2">
    <name type="scientific">Galerina marginata (strain CBS 339.88)</name>
    <dbReference type="NCBI Taxonomy" id="685588"/>
    <lineage>
        <taxon>Eukaryota</taxon>
        <taxon>Fungi</taxon>
        <taxon>Dikarya</taxon>
        <taxon>Basidiomycota</taxon>
        <taxon>Agaricomycotina</taxon>
        <taxon>Agaricomycetes</taxon>
        <taxon>Agaricomycetidae</taxon>
        <taxon>Agaricales</taxon>
        <taxon>Agaricineae</taxon>
        <taxon>Strophariaceae</taxon>
        <taxon>Galerina</taxon>
    </lineage>
</organism>
<evidence type="ECO:0000313" key="2">
    <source>
        <dbReference type="Proteomes" id="UP000027222"/>
    </source>
</evidence>
<protein>
    <submittedName>
        <fullName evidence="1">Uncharacterized protein</fullName>
    </submittedName>
</protein>
<gene>
    <name evidence="1" type="ORF">GALMADRAFT_246608</name>
</gene>
<dbReference type="HOGENOM" id="CLU_2589904_0_0_1"/>
<reference evidence="2" key="1">
    <citation type="journal article" date="2014" name="Proc. Natl. Acad. Sci. U.S.A.">
        <title>Extensive sampling of basidiomycete genomes demonstrates inadequacy of the white-rot/brown-rot paradigm for wood decay fungi.</title>
        <authorList>
            <person name="Riley R."/>
            <person name="Salamov A.A."/>
            <person name="Brown D.W."/>
            <person name="Nagy L.G."/>
            <person name="Floudas D."/>
            <person name="Held B.W."/>
            <person name="Levasseur A."/>
            <person name="Lombard V."/>
            <person name="Morin E."/>
            <person name="Otillar R."/>
            <person name="Lindquist E.A."/>
            <person name="Sun H."/>
            <person name="LaButti K.M."/>
            <person name="Schmutz J."/>
            <person name="Jabbour D."/>
            <person name="Luo H."/>
            <person name="Baker S.E."/>
            <person name="Pisabarro A.G."/>
            <person name="Walton J.D."/>
            <person name="Blanchette R.A."/>
            <person name="Henrissat B."/>
            <person name="Martin F."/>
            <person name="Cullen D."/>
            <person name="Hibbett D.S."/>
            <person name="Grigoriev I.V."/>
        </authorList>
    </citation>
    <scope>NUCLEOTIDE SEQUENCE [LARGE SCALE GENOMIC DNA]</scope>
    <source>
        <strain evidence="2">CBS 339.88</strain>
    </source>
</reference>
<dbReference type="EMBL" id="KL142377">
    <property type="protein sequence ID" value="KDR77278.1"/>
    <property type="molecule type" value="Genomic_DNA"/>
</dbReference>
<proteinExistence type="predicted"/>
<name>A0A067TE63_GALM3</name>